<dbReference type="Proteomes" id="UP000729402">
    <property type="component" value="Unassembled WGS sequence"/>
</dbReference>
<proteinExistence type="predicted"/>
<dbReference type="AlphaFoldDB" id="A0A8J5V8S7"/>
<evidence type="ECO:0000313" key="2">
    <source>
        <dbReference type="Proteomes" id="UP000729402"/>
    </source>
</evidence>
<dbReference type="EMBL" id="JAAALK010000289">
    <property type="protein sequence ID" value="KAG8051046.1"/>
    <property type="molecule type" value="Genomic_DNA"/>
</dbReference>
<reference evidence="1" key="1">
    <citation type="journal article" date="2021" name="bioRxiv">
        <title>Whole Genome Assembly and Annotation of Northern Wild Rice, Zizania palustris L., Supports a Whole Genome Duplication in the Zizania Genus.</title>
        <authorList>
            <person name="Haas M."/>
            <person name="Kono T."/>
            <person name="Macchietto M."/>
            <person name="Millas R."/>
            <person name="McGilp L."/>
            <person name="Shao M."/>
            <person name="Duquette J."/>
            <person name="Hirsch C.N."/>
            <person name="Kimball J."/>
        </authorList>
    </citation>
    <scope>NUCLEOTIDE SEQUENCE</scope>
    <source>
        <tissue evidence="1">Fresh leaf tissue</tissue>
    </source>
</reference>
<accession>A0A8J5V8S7</accession>
<sequence length="130" mass="13970">MPRQISIGIHSVSSPKPGLRRALELPACARNVLLLVRGTEAAKLLQRLAQGACAECLGCRAAAAMSTCAKHRLHHLGCRAQRCRVPDASSSKTPKAAIVFEVHCCASPASCPMQQRQRIMATALEELMAR</sequence>
<comment type="caution">
    <text evidence="1">The sequence shown here is derived from an EMBL/GenBank/DDBJ whole genome shotgun (WGS) entry which is preliminary data.</text>
</comment>
<keyword evidence="2" id="KW-1185">Reference proteome</keyword>
<gene>
    <name evidence="1" type="ORF">GUJ93_ZPchr0009g202</name>
</gene>
<name>A0A8J5V8S7_ZIZPA</name>
<evidence type="ECO:0000313" key="1">
    <source>
        <dbReference type="EMBL" id="KAG8051046.1"/>
    </source>
</evidence>
<reference evidence="1" key="2">
    <citation type="submission" date="2021-02" db="EMBL/GenBank/DDBJ databases">
        <authorList>
            <person name="Kimball J.A."/>
            <person name="Haas M.W."/>
            <person name="Macchietto M."/>
            <person name="Kono T."/>
            <person name="Duquette J."/>
            <person name="Shao M."/>
        </authorList>
    </citation>
    <scope>NUCLEOTIDE SEQUENCE</scope>
    <source>
        <tissue evidence="1">Fresh leaf tissue</tissue>
    </source>
</reference>
<protein>
    <submittedName>
        <fullName evidence="1">Uncharacterized protein</fullName>
    </submittedName>
</protein>
<organism evidence="1 2">
    <name type="scientific">Zizania palustris</name>
    <name type="common">Northern wild rice</name>
    <dbReference type="NCBI Taxonomy" id="103762"/>
    <lineage>
        <taxon>Eukaryota</taxon>
        <taxon>Viridiplantae</taxon>
        <taxon>Streptophyta</taxon>
        <taxon>Embryophyta</taxon>
        <taxon>Tracheophyta</taxon>
        <taxon>Spermatophyta</taxon>
        <taxon>Magnoliopsida</taxon>
        <taxon>Liliopsida</taxon>
        <taxon>Poales</taxon>
        <taxon>Poaceae</taxon>
        <taxon>BOP clade</taxon>
        <taxon>Oryzoideae</taxon>
        <taxon>Oryzeae</taxon>
        <taxon>Zizaniinae</taxon>
        <taxon>Zizania</taxon>
    </lineage>
</organism>